<feature type="domain" description="GIY-YIG" evidence="2">
    <location>
        <begin position="8"/>
        <end position="85"/>
    </location>
</feature>
<evidence type="ECO:0000256" key="1">
    <source>
        <dbReference type="ARBA" id="ARBA00007435"/>
    </source>
</evidence>
<reference evidence="3 4" key="1">
    <citation type="submission" date="2018-07" db="EMBL/GenBank/DDBJ databases">
        <title>Corallincola holothuriorum sp. nov., a new facultative anaerobe isolated from sea cucumber Apostichopus japonicus.</title>
        <authorList>
            <person name="Xia H."/>
        </authorList>
    </citation>
    <scope>NUCLEOTIDE SEQUENCE [LARGE SCALE GENOMIC DNA]</scope>
    <source>
        <strain evidence="3 4">C4</strain>
    </source>
</reference>
<evidence type="ECO:0000313" key="4">
    <source>
        <dbReference type="Proteomes" id="UP000252558"/>
    </source>
</evidence>
<protein>
    <submittedName>
        <fullName evidence="3">GIY-YIG nuclease family protein</fullName>
    </submittedName>
</protein>
<dbReference type="AlphaFoldDB" id="A0A368NMS6"/>
<dbReference type="EMBL" id="QPID01000003">
    <property type="protein sequence ID" value="RCU51183.1"/>
    <property type="molecule type" value="Genomic_DNA"/>
</dbReference>
<dbReference type="PROSITE" id="PS50164">
    <property type="entry name" value="GIY_YIG"/>
    <property type="match status" value="1"/>
</dbReference>
<comment type="caution">
    <text evidence="3">The sequence shown here is derived from an EMBL/GenBank/DDBJ whole genome shotgun (WGS) entry which is preliminary data.</text>
</comment>
<organism evidence="3 4">
    <name type="scientific">Corallincola holothuriorum</name>
    <dbReference type="NCBI Taxonomy" id="2282215"/>
    <lineage>
        <taxon>Bacteria</taxon>
        <taxon>Pseudomonadati</taxon>
        <taxon>Pseudomonadota</taxon>
        <taxon>Gammaproteobacteria</taxon>
        <taxon>Alteromonadales</taxon>
        <taxon>Psychromonadaceae</taxon>
        <taxon>Corallincola</taxon>
    </lineage>
</organism>
<keyword evidence="4" id="KW-1185">Reference proteome</keyword>
<dbReference type="CDD" id="cd10456">
    <property type="entry name" value="GIY-YIG_UPF0213"/>
    <property type="match status" value="1"/>
</dbReference>
<dbReference type="InterPro" id="IPR000305">
    <property type="entry name" value="GIY-YIG_endonuc"/>
</dbReference>
<dbReference type="SUPFAM" id="SSF82771">
    <property type="entry name" value="GIY-YIG endonuclease"/>
    <property type="match status" value="1"/>
</dbReference>
<dbReference type="PANTHER" id="PTHR34477:SF1">
    <property type="entry name" value="UPF0213 PROTEIN YHBQ"/>
    <property type="match status" value="1"/>
</dbReference>
<dbReference type="Gene3D" id="3.40.1440.10">
    <property type="entry name" value="GIY-YIG endonuclease"/>
    <property type="match status" value="1"/>
</dbReference>
<sequence length="88" mass="10327">MSENEATPTWFVYMLRCADDSLYTGITTDLQRRVHEHNHCNKKGARYTRPRRPVSLVFQEPQVDRAAASQREVQLKKLTRKQKLALLK</sequence>
<dbReference type="InterPro" id="IPR035901">
    <property type="entry name" value="GIY-YIG_endonuc_sf"/>
</dbReference>
<dbReference type="Proteomes" id="UP000252558">
    <property type="component" value="Unassembled WGS sequence"/>
</dbReference>
<dbReference type="PANTHER" id="PTHR34477">
    <property type="entry name" value="UPF0213 PROTEIN YHBQ"/>
    <property type="match status" value="1"/>
</dbReference>
<dbReference type="Pfam" id="PF01541">
    <property type="entry name" value="GIY-YIG"/>
    <property type="match status" value="1"/>
</dbReference>
<evidence type="ECO:0000313" key="3">
    <source>
        <dbReference type="EMBL" id="RCU51183.1"/>
    </source>
</evidence>
<dbReference type="OrthoDB" id="9797095at2"/>
<dbReference type="InterPro" id="IPR050190">
    <property type="entry name" value="UPF0213_domain"/>
</dbReference>
<comment type="similarity">
    <text evidence="1">Belongs to the UPF0213 family.</text>
</comment>
<gene>
    <name evidence="3" type="ORF">DU002_07415</name>
</gene>
<name>A0A368NMS6_9GAMM</name>
<accession>A0A368NMS6</accession>
<proteinExistence type="inferred from homology"/>
<evidence type="ECO:0000259" key="2">
    <source>
        <dbReference type="PROSITE" id="PS50164"/>
    </source>
</evidence>